<dbReference type="PANTHER" id="PTHR34814:SF1">
    <property type="entry name" value="NITROSOGUANIDINE RESISTANCE PROTEIN SNG1"/>
    <property type="match status" value="1"/>
</dbReference>
<evidence type="ECO:0000313" key="4">
    <source>
        <dbReference type="EMBL" id="KAL1311850.1"/>
    </source>
</evidence>
<feature type="transmembrane region" description="Helical" evidence="2">
    <location>
        <begin position="442"/>
        <end position="464"/>
    </location>
</feature>
<dbReference type="InterPro" id="IPR053001">
    <property type="entry name" value="MNNG_permease-like"/>
</dbReference>
<organism evidence="4 5">
    <name type="scientific">Neodothiora populina</name>
    <dbReference type="NCBI Taxonomy" id="2781224"/>
    <lineage>
        <taxon>Eukaryota</taxon>
        <taxon>Fungi</taxon>
        <taxon>Dikarya</taxon>
        <taxon>Ascomycota</taxon>
        <taxon>Pezizomycotina</taxon>
        <taxon>Dothideomycetes</taxon>
        <taxon>Dothideomycetidae</taxon>
        <taxon>Dothideales</taxon>
        <taxon>Dothioraceae</taxon>
        <taxon>Neodothiora</taxon>
    </lineage>
</organism>
<reference evidence="4 5" key="1">
    <citation type="submission" date="2024-07" db="EMBL/GenBank/DDBJ databases">
        <title>Draft sequence of the Neodothiora populina.</title>
        <authorList>
            <person name="Drown D.D."/>
            <person name="Schuette U.S."/>
            <person name="Buechlein A.B."/>
            <person name="Rusch D.R."/>
            <person name="Winton L.W."/>
            <person name="Adams G.A."/>
        </authorList>
    </citation>
    <scope>NUCLEOTIDE SEQUENCE [LARGE SCALE GENOMIC DNA]</scope>
    <source>
        <strain evidence="4 5">CPC 39397</strain>
    </source>
</reference>
<dbReference type="Pfam" id="PF12051">
    <property type="entry name" value="DUF3533"/>
    <property type="match status" value="1"/>
</dbReference>
<feature type="transmembrane region" description="Helical" evidence="2">
    <location>
        <begin position="306"/>
        <end position="326"/>
    </location>
</feature>
<keyword evidence="2" id="KW-0812">Transmembrane</keyword>
<evidence type="ECO:0000256" key="2">
    <source>
        <dbReference type="SAM" id="Phobius"/>
    </source>
</evidence>
<keyword evidence="5" id="KW-1185">Reference proteome</keyword>
<evidence type="ECO:0000259" key="3">
    <source>
        <dbReference type="Pfam" id="PF12051"/>
    </source>
</evidence>
<feature type="transmembrane region" description="Helical" evidence="2">
    <location>
        <begin position="386"/>
        <end position="403"/>
    </location>
</feature>
<dbReference type="PANTHER" id="PTHR34814">
    <property type="entry name" value="NITROSOGUANIDINE RESISTANCE PROTEIN SNG1"/>
    <property type="match status" value="1"/>
</dbReference>
<sequence length="476" mass="53260">MSEKDEQSKNGSTSEEGGEKSPPKPVGFFDPSLKHIRRKIFSKWLLTTVVLMGFIMGILSIYWGCLFRIEDNLGSLVFYVVDMDAQVAPYNTSGITPLVGPIITGLARSMVASGKPTLGWGPLFASDFNYDPIAVRQAVYDFKAWGAIIINPNATAMLYEAVQTGNTSYDPLGACQLVYQDARDDTNWFDFINPIVRSFQTEATSMVGKQWSSMMLENARSNTTLLANMAAVPQAISPAIGFSEYNLRPFYPYQSIPAVSIGLIYLIILSFFSFAFYLPIWFGFLKPEGHPPLRFIEFVVVRWGGTIAAYFFLSLAYSLVSLAFQINFSGGNPITSQTEPTLIEYGNPTAYGKGTFLVYWALNWVGMAALGLACENVAMVVGQPWTGLWLIFWVITNVSTAFYDIDIEPGVFYYGYGFPLHYVVEGSRQILFDLHSRIGLDFGVLFAWTAVNSAIFPIACWFLMYKKKHDTREYWA</sequence>
<dbReference type="Proteomes" id="UP001562354">
    <property type="component" value="Unassembled WGS sequence"/>
</dbReference>
<dbReference type="InterPro" id="IPR022703">
    <property type="entry name" value="DUF3533"/>
</dbReference>
<evidence type="ECO:0000313" key="5">
    <source>
        <dbReference type="Proteomes" id="UP001562354"/>
    </source>
</evidence>
<dbReference type="EMBL" id="JBFMKM010000001">
    <property type="protein sequence ID" value="KAL1311850.1"/>
    <property type="molecule type" value="Genomic_DNA"/>
</dbReference>
<feature type="domain" description="DUF3533" evidence="3">
    <location>
        <begin position="48"/>
        <end position="453"/>
    </location>
</feature>
<evidence type="ECO:0000256" key="1">
    <source>
        <dbReference type="SAM" id="MobiDB-lite"/>
    </source>
</evidence>
<name>A0ABR3PQL4_9PEZI</name>
<keyword evidence="2" id="KW-0472">Membrane</keyword>
<dbReference type="RefSeq" id="XP_069204699.1">
    <property type="nucleotide sequence ID" value="XM_069341188.1"/>
</dbReference>
<feature type="transmembrane region" description="Helical" evidence="2">
    <location>
        <begin position="44"/>
        <end position="63"/>
    </location>
</feature>
<dbReference type="GeneID" id="95975628"/>
<protein>
    <recommendedName>
        <fullName evidence="3">DUF3533 domain-containing protein</fullName>
    </recommendedName>
</protein>
<gene>
    <name evidence="4" type="ORF">AAFC00_001925</name>
</gene>
<keyword evidence="2" id="KW-1133">Transmembrane helix</keyword>
<feature type="transmembrane region" description="Helical" evidence="2">
    <location>
        <begin position="356"/>
        <end position="374"/>
    </location>
</feature>
<accession>A0ABR3PQL4</accession>
<feature type="region of interest" description="Disordered" evidence="1">
    <location>
        <begin position="1"/>
        <end position="26"/>
    </location>
</feature>
<comment type="caution">
    <text evidence="4">The sequence shown here is derived from an EMBL/GenBank/DDBJ whole genome shotgun (WGS) entry which is preliminary data.</text>
</comment>
<feature type="transmembrane region" description="Helical" evidence="2">
    <location>
        <begin position="263"/>
        <end position="285"/>
    </location>
</feature>
<proteinExistence type="predicted"/>